<dbReference type="Proteomes" id="UP000002051">
    <property type="component" value="Unassembled WGS sequence"/>
</dbReference>
<evidence type="ECO:0000313" key="3">
    <source>
        <dbReference type="EnsemblPlants" id="AES78799"/>
    </source>
</evidence>
<evidence type="ECO:0000313" key="2">
    <source>
        <dbReference type="EMBL" id="AES78799.1"/>
    </source>
</evidence>
<accession>G7KU26</accession>
<protein>
    <submittedName>
        <fullName evidence="2 3">Uncharacterized protein</fullName>
    </submittedName>
</protein>
<organism evidence="2 4">
    <name type="scientific">Medicago truncatula</name>
    <name type="common">Barrel medic</name>
    <name type="synonym">Medicago tribuloides</name>
    <dbReference type="NCBI Taxonomy" id="3880"/>
    <lineage>
        <taxon>Eukaryota</taxon>
        <taxon>Viridiplantae</taxon>
        <taxon>Streptophyta</taxon>
        <taxon>Embryophyta</taxon>
        <taxon>Tracheophyta</taxon>
        <taxon>Spermatophyta</taxon>
        <taxon>Magnoliopsida</taxon>
        <taxon>eudicotyledons</taxon>
        <taxon>Gunneridae</taxon>
        <taxon>Pentapetalae</taxon>
        <taxon>rosids</taxon>
        <taxon>fabids</taxon>
        <taxon>Fabales</taxon>
        <taxon>Fabaceae</taxon>
        <taxon>Papilionoideae</taxon>
        <taxon>50 kb inversion clade</taxon>
        <taxon>NPAAA clade</taxon>
        <taxon>Hologalegina</taxon>
        <taxon>IRL clade</taxon>
        <taxon>Trifolieae</taxon>
        <taxon>Medicago</taxon>
    </lineage>
</organism>
<dbReference type="HOGENOM" id="CLU_676832_0_0_1"/>
<dbReference type="EMBL" id="CM001223">
    <property type="protein sequence ID" value="AES78799.1"/>
    <property type="molecule type" value="Genomic_DNA"/>
</dbReference>
<dbReference type="PaxDb" id="3880-AES78799"/>
<evidence type="ECO:0000256" key="1">
    <source>
        <dbReference type="SAM" id="MobiDB-lite"/>
    </source>
</evidence>
<feature type="region of interest" description="Disordered" evidence="1">
    <location>
        <begin position="310"/>
        <end position="380"/>
    </location>
</feature>
<evidence type="ECO:0000313" key="4">
    <source>
        <dbReference type="Proteomes" id="UP000002051"/>
    </source>
</evidence>
<dbReference type="EnsemblPlants" id="AES78799">
    <property type="protein sequence ID" value="AES78799"/>
    <property type="gene ID" value="MTR_7g045830"/>
</dbReference>
<reference evidence="2 4" key="2">
    <citation type="journal article" date="2014" name="BMC Genomics">
        <title>An improved genome release (version Mt4.0) for the model legume Medicago truncatula.</title>
        <authorList>
            <person name="Tang H."/>
            <person name="Krishnakumar V."/>
            <person name="Bidwell S."/>
            <person name="Rosen B."/>
            <person name="Chan A."/>
            <person name="Zhou S."/>
            <person name="Gentzbittel L."/>
            <person name="Childs K.L."/>
            <person name="Yandell M."/>
            <person name="Gundlach H."/>
            <person name="Mayer K.F."/>
            <person name="Schwartz D.C."/>
            <person name="Town C.D."/>
        </authorList>
    </citation>
    <scope>GENOME REANNOTATION</scope>
    <source>
        <strain evidence="3 4">cv. Jemalong A17</strain>
    </source>
</reference>
<dbReference type="AlphaFoldDB" id="G7KU26"/>
<sequence length="407" mass="46998">MPIDKKNLKVLVECSLDFESIKRNSVDIILELVKDSWVREEFYDEEAPKMEKWVKIAENPSLKGKTRKQTGLEDFKKTEIRSAVMGIRTTITREVIVKAAKCSNTSKFQLNVKKNNPWIKKINETLHKVRPTDKTLDLLDEHRVLHKLILECFMPRDGGSEYRSVEYNLFLHFIINHQKDSINKKRKQVSYGRFLSKIFHQSGLLKRIKDTDATSDKDMGTCTWRILNGQLLGWIKIIDRSEVHILDSDMTKSQVMSDLMVYFPPISREGHPTVIAGVVAHHLHDTGVVLPWDQIPKKANAHLKIIRIQRNQTESESDEDVEEKPKKKAKKAKLEPAQVLEKRTRGSLVVVSTPKKKIKNQPKKPAKNLVSSKYTEEEDIEEDSSSLVIRIMRPNTVEKFKEISSEL</sequence>
<reference evidence="2 4" key="1">
    <citation type="journal article" date="2011" name="Nature">
        <title>The Medicago genome provides insight into the evolution of rhizobial symbioses.</title>
        <authorList>
            <person name="Young N.D."/>
            <person name="Debelle F."/>
            <person name="Oldroyd G.E."/>
            <person name="Geurts R."/>
            <person name="Cannon S.B."/>
            <person name="Udvardi M.K."/>
            <person name="Benedito V.A."/>
            <person name="Mayer K.F."/>
            <person name="Gouzy J."/>
            <person name="Schoof H."/>
            <person name="Van de Peer Y."/>
            <person name="Proost S."/>
            <person name="Cook D.R."/>
            <person name="Meyers B.C."/>
            <person name="Spannagl M."/>
            <person name="Cheung F."/>
            <person name="De Mita S."/>
            <person name="Krishnakumar V."/>
            <person name="Gundlach H."/>
            <person name="Zhou S."/>
            <person name="Mudge J."/>
            <person name="Bharti A.K."/>
            <person name="Murray J.D."/>
            <person name="Naoumkina M.A."/>
            <person name="Rosen B."/>
            <person name="Silverstein K.A."/>
            <person name="Tang H."/>
            <person name="Rombauts S."/>
            <person name="Zhao P.X."/>
            <person name="Zhou P."/>
            <person name="Barbe V."/>
            <person name="Bardou P."/>
            <person name="Bechner M."/>
            <person name="Bellec A."/>
            <person name="Berger A."/>
            <person name="Berges H."/>
            <person name="Bidwell S."/>
            <person name="Bisseling T."/>
            <person name="Choisne N."/>
            <person name="Couloux A."/>
            <person name="Denny R."/>
            <person name="Deshpande S."/>
            <person name="Dai X."/>
            <person name="Doyle J.J."/>
            <person name="Dudez A.M."/>
            <person name="Farmer A.D."/>
            <person name="Fouteau S."/>
            <person name="Franken C."/>
            <person name="Gibelin C."/>
            <person name="Gish J."/>
            <person name="Goldstein S."/>
            <person name="Gonzalez A.J."/>
            <person name="Green P.J."/>
            <person name="Hallab A."/>
            <person name="Hartog M."/>
            <person name="Hua A."/>
            <person name="Humphray S.J."/>
            <person name="Jeong D.H."/>
            <person name="Jing Y."/>
            <person name="Jocker A."/>
            <person name="Kenton S.M."/>
            <person name="Kim D.J."/>
            <person name="Klee K."/>
            <person name="Lai H."/>
            <person name="Lang C."/>
            <person name="Lin S."/>
            <person name="Macmil S.L."/>
            <person name="Magdelenat G."/>
            <person name="Matthews L."/>
            <person name="McCorrison J."/>
            <person name="Monaghan E.L."/>
            <person name="Mun J.H."/>
            <person name="Najar F.Z."/>
            <person name="Nicholson C."/>
            <person name="Noirot C."/>
            <person name="O'Bleness M."/>
            <person name="Paule C.R."/>
            <person name="Poulain J."/>
            <person name="Prion F."/>
            <person name="Qin B."/>
            <person name="Qu C."/>
            <person name="Retzel E.F."/>
            <person name="Riddle C."/>
            <person name="Sallet E."/>
            <person name="Samain S."/>
            <person name="Samson N."/>
            <person name="Sanders I."/>
            <person name="Saurat O."/>
            <person name="Scarpelli C."/>
            <person name="Schiex T."/>
            <person name="Segurens B."/>
            <person name="Severin A.J."/>
            <person name="Sherrier D.J."/>
            <person name="Shi R."/>
            <person name="Sims S."/>
            <person name="Singer S.R."/>
            <person name="Sinharoy S."/>
            <person name="Sterck L."/>
            <person name="Viollet A."/>
            <person name="Wang B.B."/>
            <person name="Wang K."/>
            <person name="Wang M."/>
            <person name="Wang X."/>
            <person name="Warfsmann J."/>
            <person name="Weissenbach J."/>
            <person name="White D.D."/>
            <person name="White J.D."/>
            <person name="Wiley G.B."/>
            <person name="Wincker P."/>
            <person name="Xing Y."/>
            <person name="Yang L."/>
            <person name="Yao Z."/>
            <person name="Ying F."/>
            <person name="Zhai J."/>
            <person name="Zhou L."/>
            <person name="Zuber A."/>
            <person name="Denarie J."/>
            <person name="Dixon R.A."/>
            <person name="May G.D."/>
            <person name="Schwartz D.C."/>
            <person name="Rogers J."/>
            <person name="Quetier F."/>
            <person name="Town C.D."/>
            <person name="Roe B.A."/>
        </authorList>
    </citation>
    <scope>NUCLEOTIDE SEQUENCE [LARGE SCALE GENOMIC DNA]</scope>
    <source>
        <strain evidence="2">A17</strain>
        <strain evidence="3 4">cv. Jemalong A17</strain>
    </source>
</reference>
<gene>
    <name evidence="2" type="ordered locus">MTR_7g045830</name>
</gene>
<name>G7KU26_MEDTR</name>
<reference evidence="3" key="3">
    <citation type="submission" date="2015-04" db="UniProtKB">
        <authorList>
            <consortium name="EnsemblPlants"/>
        </authorList>
    </citation>
    <scope>IDENTIFICATION</scope>
    <source>
        <strain evidence="3">cv. Jemalong A17</strain>
    </source>
</reference>
<feature type="compositionally biased region" description="Basic residues" evidence="1">
    <location>
        <begin position="354"/>
        <end position="366"/>
    </location>
</feature>
<proteinExistence type="predicted"/>
<keyword evidence="4" id="KW-1185">Reference proteome</keyword>